<dbReference type="AlphaFoldDB" id="F5XFE8"/>
<keyword evidence="3" id="KW-1185">Reference proteome</keyword>
<dbReference type="STRING" id="1032480.MLP_23410"/>
<dbReference type="OrthoDB" id="3236524at2"/>
<dbReference type="Proteomes" id="UP000007947">
    <property type="component" value="Chromosome"/>
</dbReference>
<sequence length="121" mass="12918">MTAISDHDAYIAAAPESFRATLARLRELLAQALPQADEVVMYNMPGFKIGGLVVASYAAFSKQCGVYFLPSAISQHSEEIAAAGFKATKTGITFTPRKPLPDDLVRRLARTACAAALTSQV</sequence>
<accession>F5XFE8</accession>
<gene>
    <name evidence="2" type="ordered locus">MLP_23410</name>
</gene>
<dbReference type="Gene3D" id="3.90.1150.200">
    <property type="match status" value="1"/>
</dbReference>
<evidence type="ECO:0000313" key="2">
    <source>
        <dbReference type="EMBL" id="BAK35355.1"/>
    </source>
</evidence>
<feature type="domain" description="YdhG-like" evidence="1">
    <location>
        <begin position="19"/>
        <end position="112"/>
    </location>
</feature>
<dbReference type="EMBL" id="AP012204">
    <property type="protein sequence ID" value="BAK35355.1"/>
    <property type="molecule type" value="Genomic_DNA"/>
</dbReference>
<reference evidence="2 3" key="1">
    <citation type="submission" date="2011-05" db="EMBL/GenBank/DDBJ databases">
        <title>Whole genome sequence of Microlunatus phosphovorus NM-1.</title>
        <authorList>
            <person name="Hosoyama A."/>
            <person name="Sasaki K."/>
            <person name="Harada T."/>
            <person name="Igarashi R."/>
            <person name="Kawakoshi A."/>
            <person name="Sasagawa M."/>
            <person name="Fukada J."/>
            <person name="Nakamura S."/>
            <person name="Katano Y."/>
            <person name="Hanada S."/>
            <person name="Kamagata Y."/>
            <person name="Nakamura N."/>
            <person name="Yamazaki S."/>
            <person name="Fujita N."/>
        </authorList>
    </citation>
    <scope>NUCLEOTIDE SEQUENCE [LARGE SCALE GENOMIC DNA]</scope>
    <source>
        <strain evidence="3">ATCC 700054 / DSM 10555 / JCM 9379 / NBRC 101784 / NCIMB 13414 / VKM Ac-1990 / NM-1</strain>
    </source>
</reference>
<dbReference type="KEGG" id="mph:MLP_23410"/>
<dbReference type="eggNOG" id="COG5646">
    <property type="taxonomic scope" value="Bacteria"/>
</dbReference>
<dbReference type="SUPFAM" id="SSF159888">
    <property type="entry name" value="YdhG-like"/>
    <property type="match status" value="1"/>
</dbReference>
<organism evidence="2 3">
    <name type="scientific">Microlunatus phosphovorus (strain ATCC 700054 / DSM 10555 / JCM 9379 / NBRC 101784 / NCIMB 13414 / VKM Ac-1990 / NM-1)</name>
    <dbReference type="NCBI Taxonomy" id="1032480"/>
    <lineage>
        <taxon>Bacteria</taxon>
        <taxon>Bacillati</taxon>
        <taxon>Actinomycetota</taxon>
        <taxon>Actinomycetes</taxon>
        <taxon>Propionibacteriales</taxon>
        <taxon>Propionibacteriaceae</taxon>
        <taxon>Microlunatus</taxon>
    </lineage>
</organism>
<evidence type="ECO:0000313" key="3">
    <source>
        <dbReference type="Proteomes" id="UP000007947"/>
    </source>
</evidence>
<dbReference type="InterPro" id="IPR014922">
    <property type="entry name" value="YdhG-like"/>
</dbReference>
<dbReference type="HOGENOM" id="CLU_128703_1_0_11"/>
<protein>
    <recommendedName>
        <fullName evidence="1">YdhG-like domain-containing protein</fullName>
    </recommendedName>
</protein>
<dbReference type="Pfam" id="PF08818">
    <property type="entry name" value="DUF1801"/>
    <property type="match status" value="1"/>
</dbReference>
<dbReference type="RefSeq" id="WP_013863227.1">
    <property type="nucleotide sequence ID" value="NC_015635.1"/>
</dbReference>
<evidence type="ECO:0000259" key="1">
    <source>
        <dbReference type="Pfam" id="PF08818"/>
    </source>
</evidence>
<proteinExistence type="predicted"/>
<name>F5XFE8_MICPN</name>